<keyword evidence="2" id="KW-1185">Reference proteome</keyword>
<dbReference type="WBParaSite" id="ACRNAN_scaffold15395.g18987.t1">
    <property type="protein sequence ID" value="ACRNAN_scaffold15395.g18987.t1"/>
    <property type="gene ID" value="ACRNAN_scaffold15395.g18987"/>
</dbReference>
<evidence type="ECO:0000313" key="3">
    <source>
        <dbReference type="WBParaSite" id="ACRNAN_scaffold15395.g18987.t1"/>
    </source>
</evidence>
<keyword evidence="1" id="KW-0812">Transmembrane</keyword>
<protein>
    <submittedName>
        <fullName evidence="3">Uncharacterized protein</fullName>
    </submittedName>
</protein>
<dbReference type="AlphaFoldDB" id="A0A914CW01"/>
<reference evidence="3" key="1">
    <citation type="submission" date="2022-11" db="UniProtKB">
        <authorList>
            <consortium name="WormBaseParasite"/>
        </authorList>
    </citation>
    <scope>IDENTIFICATION</scope>
</reference>
<keyword evidence="1" id="KW-1133">Transmembrane helix</keyword>
<keyword evidence="1" id="KW-0472">Membrane</keyword>
<dbReference type="Proteomes" id="UP000887540">
    <property type="component" value="Unplaced"/>
</dbReference>
<organism evidence="2 3">
    <name type="scientific">Acrobeloides nanus</name>
    <dbReference type="NCBI Taxonomy" id="290746"/>
    <lineage>
        <taxon>Eukaryota</taxon>
        <taxon>Metazoa</taxon>
        <taxon>Ecdysozoa</taxon>
        <taxon>Nematoda</taxon>
        <taxon>Chromadorea</taxon>
        <taxon>Rhabditida</taxon>
        <taxon>Tylenchina</taxon>
        <taxon>Cephalobomorpha</taxon>
        <taxon>Cephaloboidea</taxon>
        <taxon>Cephalobidae</taxon>
        <taxon>Acrobeloides</taxon>
    </lineage>
</organism>
<sequence length="141" mass="15475">MTLLYFSVNFIQAGKIYMARAYGGETNWEDHHALMQKTTMPSEPNVFQTAWDDSLASISSGWEQVKSGFNVVTESVADFFSAAPKKVGGAIGTGLGEMLEGLLETMLGGTFVVVKFILILIAVFLFFFILYISIKKHCCAA</sequence>
<evidence type="ECO:0000256" key="1">
    <source>
        <dbReference type="SAM" id="Phobius"/>
    </source>
</evidence>
<feature type="transmembrane region" description="Helical" evidence="1">
    <location>
        <begin position="106"/>
        <end position="132"/>
    </location>
</feature>
<accession>A0A914CW01</accession>
<evidence type="ECO:0000313" key="2">
    <source>
        <dbReference type="Proteomes" id="UP000887540"/>
    </source>
</evidence>
<proteinExistence type="predicted"/>
<name>A0A914CW01_9BILA</name>